<keyword evidence="2" id="KW-1185">Reference proteome</keyword>
<evidence type="ECO:0000313" key="1">
    <source>
        <dbReference type="EMBL" id="GJT54383.1"/>
    </source>
</evidence>
<comment type="caution">
    <text evidence="1">The sequence shown here is derived from an EMBL/GenBank/DDBJ whole genome shotgun (WGS) entry which is preliminary data.</text>
</comment>
<organism evidence="1 2">
    <name type="scientific">Tanacetum coccineum</name>
    <dbReference type="NCBI Taxonomy" id="301880"/>
    <lineage>
        <taxon>Eukaryota</taxon>
        <taxon>Viridiplantae</taxon>
        <taxon>Streptophyta</taxon>
        <taxon>Embryophyta</taxon>
        <taxon>Tracheophyta</taxon>
        <taxon>Spermatophyta</taxon>
        <taxon>Magnoliopsida</taxon>
        <taxon>eudicotyledons</taxon>
        <taxon>Gunneridae</taxon>
        <taxon>Pentapetalae</taxon>
        <taxon>asterids</taxon>
        <taxon>campanulids</taxon>
        <taxon>Asterales</taxon>
        <taxon>Asteraceae</taxon>
        <taxon>Asteroideae</taxon>
        <taxon>Anthemideae</taxon>
        <taxon>Anthemidinae</taxon>
        <taxon>Tanacetum</taxon>
    </lineage>
</organism>
<name>A0ABQ5EU71_9ASTR</name>
<gene>
    <name evidence="1" type="ORF">Tco_0989437</name>
</gene>
<dbReference type="EMBL" id="BQNB010016667">
    <property type="protein sequence ID" value="GJT54383.1"/>
    <property type="molecule type" value="Genomic_DNA"/>
</dbReference>
<protein>
    <submittedName>
        <fullName evidence="1">Uncharacterized protein</fullName>
    </submittedName>
</protein>
<proteinExistence type="predicted"/>
<reference evidence="1" key="1">
    <citation type="journal article" date="2022" name="Int. J. Mol. Sci.">
        <title>Draft Genome of Tanacetum Coccineum: Genomic Comparison of Closely Related Tanacetum-Family Plants.</title>
        <authorList>
            <person name="Yamashiro T."/>
            <person name="Shiraishi A."/>
            <person name="Nakayama K."/>
            <person name="Satake H."/>
        </authorList>
    </citation>
    <scope>NUCLEOTIDE SEQUENCE</scope>
</reference>
<dbReference type="Proteomes" id="UP001151760">
    <property type="component" value="Unassembled WGS sequence"/>
</dbReference>
<reference evidence="1" key="2">
    <citation type="submission" date="2022-01" db="EMBL/GenBank/DDBJ databases">
        <authorList>
            <person name="Yamashiro T."/>
            <person name="Shiraishi A."/>
            <person name="Satake H."/>
            <person name="Nakayama K."/>
        </authorList>
    </citation>
    <scope>NUCLEOTIDE SEQUENCE</scope>
</reference>
<evidence type="ECO:0000313" key="2">
    <source>
        <dbReference type="Proteomes" id="UP001151760"/>
    </source>
</evidence>
<accession>A0ABQ5EU71</accession>
<sequence>MGWVVCSDAVLESRDTVLIIIVMALRCICDAVSSYCRGILEPCWCSMKNVNPSSLTPSCEFLDPKKKLEVESWIENSTNVDLLADSDSEFEEEIEEEEKEEEDDLEYFDTFPNMEELGYHGILKNPRPSWVIFDKERPGSRKAHLLGDKQIPSVGVFDEKPDKMTIWLKDGLKNQDQSMETASGKLVMPSESHSDDVWKFVTPSGSTVIKEALETLAW</sequence>